<dbReference type="RefSeq" id="WP_069422118.1">
    <property type="nucleotide sequence ID" value="NZ_CBCRZH010000079.1"/>
</dbReference>
<evidence type="ECO:0000256" key="3">
    <source>
        <dbReference type="ARBA" id="ARBA00023163"/>
    </source>
</evidence>
<organism evidence="5 6">
    <name type="scientific">Mycobacterium intermedium</name>
    <dbReference type="NCBI Taxonomy" id="28445"/>
    <lineage>
        <taxon>Bacteria</taxon>
        <taxon>Bacillati</taxon>
        <taxon>Actinomycetota</taxon>
        <taxon>Actinomycetes</taxon>
        <taxon>Mycobacteriales</taxon>
        <taxon>Mycobacteriaceae</taxon>
        <taxon>Mycobacterium</taxon>
        <taxon>Mycobacterium simiae complex</taxon>
    </lineage>
</organism>
<proteinExistence type="predicted"/>
<gene>
    <name evidence="5" type="ORF">BST27_24770</name>
</gene>
<evidence type="ECO:0000256" key="1">
    <source>
        <dbReference type="ARBA" id="ARBA00023015"/>
    </source>
</evidence>
<feature type="domain" description="HTH araC/xylS-type" evidence="4">
    <location>
        <begin position="157"/>
        <end position="257"/>
    </location>
</feature>
<evidence type="ECO:0000256" key="2">
    <source>
        <dbReference type="ARBA" id="ARBA00023125"/>
    </source>
</evidence>
<protein>
    <submittedName>
        <fullName evidence="5">AraC family transcriptional regulator</fullName>
    </submittedName>
</protein>
<evidence type="ECO:0000259" key="4">
    <source>
        <dbReference type="PROSITE" id="PS01124"/>
    </source>
</evidence>
<accession>A0A1E3S610</accession>
<dbReference type="PANTHER" id="PTHR46796:SF15">
    <property type="entry name" value="BLL1074 PROTEIN"/>
    <property type="match status" value="1"/>
</dbReference>
<keyword evidence="2" id="KW-0238">DNA-binding</keyword>
<dbReference type="GO" id="GO:0003700">
    <property type="term" value="F:DNA-binding transcription factor activity"/>
    <property type="evidence" value="ECO:0007669"/>
    <property type="project" value="InterPro"/>
</dbReference>
<keyword evidence="1" id="KW-0805">Transcription regulation</keyword>
<keyword evidence="3" id="KW-0804">Transcription</keyword>
<dbReference type="InterPro" id="IPR046532">
    <property type="entry name" value="DUF6597"/>
</dbReference>
<dbReference type="STRING" id="28445.BHQ20_26410"/>
<dbReference type="Gene3D" id="1.10.10.60">
    <property type="entry name" value="Homeodomain-like"/>
    <property type="match status" value="1"/>
</dbReference>
<comment type="caution">
    <text evidence="5">The sequence shown here is derived from an EMBL/GenBank/DDBJ whole genome shotgun (WGS) entry which is preliminary data.</text>
</comment>
<evidence type="ECO:0000313" key="6">
    <source>
        <dbReference type="Proteomes" id="UP000192739"/>
    </source>
</evidence>
<dbReference type="InterPro" id="IPR050204">
    <property type="entry name" value="AraC_XylS_family_regulators"/>
</dbReference>
<dbReference type="AlphaFoldDB" id="A0A1E3S610"/>
<evidence type="ECO:0000313" key="5">
    <source>
        <dbReference type="EMBL" id="ORA96628.1"/>
    </source>
</evidence>
<dbReference type="PROSITE" id="PS01124">
    <property type="entry name" value="HTH_ARAC_FAMILY_2"/>
    <property type="match status" value="1"/>
</dbReference>
<name>A0A1E3S610_MYCIE</name>
<dbReference type="Pfam" id="PF20240">
    <property type="entry name" value="DUF6597"/>
    <property type="match status" value="1"/>
</dbReference>
<reference evidence="5 6" key="1">
    <citation type="submission" date="2017-02" db="EMBL/GenBank/DDBJ databases">
        <title>The new phylogeny of genus Mycobacterium.</title>
        <authorList>
            <person name="Tortoli E."/>
            <person name="Trovato A."/>
            <person name="Cirillo D.M."/>
        </authorList>
    </citation>
    <scope>NUCLEOTIDE SEQUENCE [LARGE SCALE GENOMIC DNA]</scope>
    <source>
        <strain evidence="5 6">DSM 44049</strain>
    </source>
</reference>
<dbReference type="EMBL" id="MVHT01000091">
    <property type="protein sequence ID" value="ORA96628.1"/>
    <property type="molecule type" value="Genomic_DNA"/>
</dbReference>
<dbReference type="Proteomes" id="UP000192739">
    <property type="component" value="Unassembled WGS sequence"/>
</dbReference>
<dbReference type="InterPro" id="IPR018060">
    <property type="entry name" value="HTH_AraC"/>
</dbReference>
<keyword evidence="6" id="KW-1185">Reference proteome</keyword>
<dbReference type="PANTHER" id="PTHR46796">
    <property type="entry name" value="HTH-TYPE TRANSCRIPTIONAL ACTIVATOR RHAS-RELATED"/>
    <property type="match status" value="1"/>
</dbReference>
<dbReference type="Pfam" id="PF12833">
    <property type="entry name" value="HTH_18"/>
    <property type="match status" value="1"/>
</dbReference>
<dbReference type="OrthoDB" id="2559672at2"/>
<dbReference type="SMART" id="SM00342">
    <property type="entry name" value="HTH_ARAC"/>
    <property type="match status" value="1"/>
</dbReference>
<sequence>MQYRTYRPGPPLSDFVAYMWALRDLAVHSQERIVPSGTLELVVNLNEDGLRIYDPRSGAWRRYSGAVVSGAYRRYFVIDTRDHASIVGVHFKAGGALPFLNTPPGELADRHVDLEMLWGQAALVLRERLCTAATSSDRFAVLEDALRSHLPTVRPDHPAVAIALGQLAQPGTTVGEVAANVGLSRRRFIEVFTAQVGITPKRLSRVLRFQRASVLARRSPAPDWARLAVVCGYFDQSHLIHDVHEFTGISPAHLGPASEQVKELHLALPDGGQIPPRR</sequence>
<dbReference type="GO" id="GO:0043565">
    <property type="term" value="F:sequence-specific DNA binding"/>
    <property type="evidence" value="ECO:0007669"/>
    <property type="project" value="InterPro"/>
</dbReference>